<feature type="domain" description="Helix-turn-helix" evidence="1">
    <location>
        <begin position="91"/>
        <end position="134"/>
    </location>
</feature>
<reference evidence="2 3" key="1">
    <citation type="submission" date="2024-06" db="EMBL/GenBank/DDBJ databases">
        <authorList>
            <person name="Campbell A.G."/>
        </authorList>
    </citation>
    <scope>NUCLEOTIDE SEQUENCE [LARGE SCALE GENOMIC DNA]</scope>
    <source>
        <strain evidence="2 3">EM12</strain>
    </source>
</reference>
<keyword evidence="3" id="KW-1185">Reference proteome</keyword>
<protein>
    <submittedName>
        <fullName evidence="2">Helix-turn-helix domain-containing protein</fullName>
    </submittedName>
</protein>
<accession>A0ABV1QN97</accession>
<dbReference type="InterPro" id="IPR010093">
    <property type="entry name" value="SinI_DNA-bd"/>
</dbReference>
<comment type="caution">
    <text evidence="2">The sequence shown here is derived from an EMBL/GenBank/DDBJ whole genome shotgun (WGS) entry which is preliminary data.</text>
</comment>
<dbReference type="SUPFAM" id="SSF46955">
    <property type="entry name" value="Putative DNA-binding domain"/>
    <property type="match status" value="1"/>
</dbReference>
<dbReference type="InterPro" id="IPR041657">
    <property type="entry name" value="HTH_17"/>
</dbReference>
<dbReference type="NCBIfam" id="TIGR01764">
    <property type="entry name" value="excise"/>
    <property type="match status" value="1"/>
</dbReference>
<evidence type="ECO:0000313" key="3">
    <source>
        <dbReference type="Proteomes" id="UP001480955"/>
    </source>
</evidence>
<proteinExistence type="predicted"/>
<dbReference type="InterPro" id="IPR009061">
    <property type="entry name" value="DNA-bd_dom_put_sf"/>
</dbReference>
<gene>
    <name evidence="2" type="ORF">ABS772_13205</name>
</gene>
<dbReference type="RefSeq" id="WP_350395160.1">
    <property type="nucleotide sequence ID" value="NZ_JBELQE010000078.1"/>
</dbReference>
<dbReference type="Proteomes" id="UP001480955">
    <property type="component" value="Unassembled WGS sequence"/>
</dbReference>
<evidence type="ECO:0000313" key="2">
    <source>
        <dbReference type="EMBL" id="MER2250872.1"/>
    </source>
</evidence>
<name>A0ABV1QN97_9HYPH</name>
<evidence type="ECO:0000259" key="1">
    <source>
        <dbReference type="Pfam" id="PF12728"/>
    </source>
</evidence>
<dbReference type="Pfam" id="PF12728">
    <property type="entry name" value="HTH_17"/>
    <property type="match status" value="1"/>
</dbReference>
<organism evidence="2 3">
    <name type="scientific">Methylorubrum podarium</name>
    <dbReference type="NCBI Taxonomy" id="200476"/>
    <lineage>
        <taxon>Bacteria</taxon>
        <taxon>Pseudomonadati</taxon>
        <taxon>Pseudomonadota</taxon>
        <taxon>Alphaproteobacteria</taxon>
        <taxon>Hyphomicrobiales</taxon>
        <taxon>Methylobacteriaceae</taxon>
        <taxon>Methylorubrum</taxon>
    </lineage>
</organism>
<dbReference type="EMBL" id="JBELQE010000078">
    <property type="protein sequence ID" value="MER2250872.1"/>
    <property type="molecule type" value="Genomic_DNA"/>
</dbReference>
<sequence>MGLKAGDTYSYPPRGLCREAAARYLGIPAELFDDLVRSGQLPEPRLLSGAAVWDRHHLDAAFEAFPTAGSSRSQVSASLVHETADQPHPNVYTPETLAKRWRCSANHVRNMIKRGNLPAFRSGGRLLRIRTADVITHEAGEPR</sequence>